<dbReference type="OrthoDB" id="3006153at2759"/>
<protein>
    <submittedName>
        <fullName evidence="1">Uncharacterized protein</fullName>
    </submittedName>
</protein>
<proteinExistence type="predicted"/>
<dbReference type="AlphaFoldDB" id="A0A8H6VQ40"/>
<gene>
    <name evidence="1" type="ORF">MIND_01368800</name>
</gene>
<accession>A0A8H6VQ40</accession>
<reference evidence="1" key="1">
    <citation type="submission" date="2020-05" db="EMBL/GenBank/DDBJ databases">
        <title>Mycena genomes resolve the evolution of fungal bioluminescence.</title>
        <authorList>
            <person name="Tsai I.J."/>
        </authorList>
    </citation>
    <scope>NUCLEOTIDE SEQUENCE</scope>
    <source>
        <strain evidence="1">171206Taipei</strain>
    </source>
</reference>
<dbReference type="RefSeq" id="XP_037213666.1">
    <property type="nucleotide sequence ID" value="XM_037370110.1"/>
</dbReference>
<dbReference type="EMBL" id="JACAZF010000016">
    <property type="protein sequence ID" value="KAF7289937.1"/>
    <property type="molecule type" value="Genomic_DNA"/>
</dbReference>
<dbReference type="Proteomes" id="UP000636479">
    <property type="component" value="Unassembled WGS sequence"/>
</dbReference>
<dbReference type="GeneID" id="59352626"/>
<evidence type="ECO:0000313" key="1">
    <source>
        <dbReference type="EMBL" id="KAF7289937.1"/>
    </source>
</evidence>
<evidence type="ECO:0000313" key="2">
    <source>
        <dbReference type="Proteomes" id="UP000636479"/>
    </source>
</evidence>
<name>A0A8H6VQ40_9AGAR</name>
<sequence length="184" mass="20284">MLSSSYAEWHTRATPYPNSSSFQPTRADLAVLVLRNSPVEPEGFTLAFFDSSEGQVAVDALGTILSVPREDFSGITELATRVSTELPPTERFRNTWVIDHPTTSQPIDRLLVSVDGKLVETSVQGFNKNKRALQIPIGDVTELPDILQETVGLVLEARDGYSRDKVDKTVVDKVKEIIGDEVVL</sequence>
<keyword evidence="2" id="KW-1185">Reference proteome</keyword>
<organism evidence="1 2">
    <name type="scientific">Mycena indigotica</name>
    <dbReference type="NCBI Taxonomy" id="2126181"/>
    <lineage>
        <taxon>Eukaryota</taxon>
        <taxon>Fungi</taxon>
        <taxon>Dikarya</taxon>
        <taxon>Basidiomycota</taxon>
        <taxon>Agaricomycotina</taxon>
        <taxon>Agaricomycetes</taxon>
        <taxon>Agaricomycetidae</taxon>
        <taxon>Agaricales</taxon>
        <taxon>Marasmiineae</taxon>
        <taxon>Mycenaceae</taxon>
        <taxon>Mycena</taxon>
    </lineage>
</organism>
<comment type="caution">
    <text evidence="1">The sequence shown here is derived from an EMBL/GenBank/DDBJ whole genome shotgun (WGS) entry which is preliminary data.</text>
</comment>